<keyword evidence="1" id="KW-1133">Transmembrane helix</keyword>
<evidence type="ECO:0000313" key="3">
    <source>
        <dbReference type="Proteomes" id="UP000002350"/>
    </source>
</evidence>
<dbReference type="STRING" id="637905.SVI_1354"/>
<dbReference type="KEGG" id="svo:SVI_1354"/>
<dbReference type="AlphaFoldDB" id="D4ZI26"/>
<evidence type="ECO:0000256" key="1">
    <source>
        <dbReference type="SAM" id="Phobius"/>
    </source>
</evidence>
<sequence>MRRSALMGLILETAKYAFFSDRVKILSLVITYNLVRVIGFGNWFYQVVEINCFR</sequence>
<dbReference type="Proteomes" id="UP000002350">
    <property type="component" value="Chromosome"/>
</dbReference>
<name>D4ZI26_SHEVD</name>
<organism evidence="2 3">
    <name type="scientific">Shewanella violacea (strain JCM 10179 / CIP 106290 / LMG 19151 / DSS12)</name>
    <dbReference type="NCBI Taxonomy" id="637905"/>
    <lineage>
        <taxon>Bacteria</taxon>
        <taxon>Pseudomonadati</taxon>
        <taxon>Pseudomonadota</taxon>
        <taxon>Gammaproteobacteria</taxon>
        <taxon>Alteromonadales</taxon>
        <taxon>Shewanellaceae</taxon>
        <taxon>Shewanella</taxon>
    </lineage>
</organism>
<dbReference type="HOGENOM" id="CLU_3047958_0_0_6"/>
<gene>
    <name evidence="2" type="ordered locus">SVI_1354</name>
</gene>
<proteinExistence type="predicted"/>
<accession>D4ZI26</accession>
<dbReference type="EMBL" id="AP011177">
    <property type="protein sequence ID" value="BAJ01325.1"/>
    <property type="molecule type" value="Genomic_DNA"/>
</dbReference>
<feature type="transmembrane region" description="Helical" evidence="1">
    <location>
        <begin position="25"/>
        <end position="45"/>
    </location>
</feature>
<keyword evidence="1" id="KW-0472">Membrane</keyword>
<protein>
    <submittedName>
        <fullName evidence="2">Uncharacterized protein</fullName>
    </submittedName>
</protein>
<reference evidence="3" key="1">
    <citation type="journal article" date="2010" name="Mol. Biosyst.">
        <title>Complete genome sequence and comparative analysis of Shewanella violacea, a psychrophilic and piezophilic bacterium from deep sea floor sediments.</title>
        <authorList>
            <person name="Aono E."/>
            <person name="Baba T."/>
            <person name="Ara T."/>
            <person name="Nishi T."/>
            <person name="Nakamichi T."/>
            <person name="Inamoto E."/>
            <person name="Toyonaga H."/>
            <person name="Hasegawa M."/>
            <person name="Takai Y."/>
            <person name="Okumura Y."/>
            <person name="Baba M."/>
            <person name="Tomita M."/>
            <person name="Kato C."/>
            <person name="Oshima T."/>
            <person name="Nakasone K."/>
            <person name="Mori H."/>
        </authorList>
    </citation>
    <scope>NUCLEOTIDE SEQUENCE [LARGE SCALE GENOMIC DNA]</scope>
    <source>
        <strain evidence="3">JCM 10179 / CIP 106290 / LMG 19151 / DSS12</strain>
    </source>
</reference>
<keyword evidence="3" id="KW-1185">Reference proteome</keyword>
<keyword evidence="1" id="KW-0812">Transmembrane</keyword>
<evidence type="ECO:0000313" key="2">
    <source>
        <dbReference type="EMBL" id="BAJ01325.1"/>
    </source>
</evidence>